<dbReference type="InterPro" id="IPR036703">
    <property type="entry name" value="MOB_kinase_act_sf"/>
</dbReference>
<evidence type="ECO:0000256" key="2">
    <source>
        <dbReference type="SAM" id="MobiDB-lite"/>
    </source>
</evidence>
<dbReference type="EMBL" id="LN483157">
    <property type="protein sequence ID" value="CED84306.1"/>
    <property type="molecule type" value="Genomic_DNA"/>
</dbReference>
<feature type="compositionally biased region" description="Low complexity" evidence="2">
    <location>
        <begin position="250"/>
        <end position="272"/>
    </location>
</feature>
<accession>A0A0F7SS74</accession>
<evidence type="ECO:0000256" key="1">
    <source>
        <dbReference type="PIRSR" id="PIRSR605301-1"/>
    </source>
</evidence>
<feature type="binding site" evidence="1">
    <location>
        <position position="209"/>
    </location>
    <ligand>
        <name>Zn(2+)</name>
        <dbReference type="ChEBI" id="CHEBI:29105"/>
    </ligand>
</feature>
<feature type="region of interest" description="Disordered" evidence="2">
    <location>
        <begin position="248"/>
        <end position="433"/>
    </location>
</feature>
<protein>
    <submittedName>
        <fullName evidence="3">Cell cycle-associated protein</fullName>
    </submittedName>
</protein>
<feature type="binding site" evidence="1">
    <location>
        <position position="133"/>
    </location>
    <ligand>
        <name>Zn(2+)</name>
        <dbReference type="ChEBI" id="CHEBI:29105"/>
    </ligand>
</feature>
<feature type="compositionally biased region" description="Polar residues" evidence="2">
    <location>
        <begin position="273"/>
        <end position="303"/>
    </location>
</feature>
<feature type="compositionally biased region" description="Acidic residues" evidence="2">
    <location>
        <begin position="354"/>
        <end position="364"/>
    </location>
</feature>
<keyword evidence="1" id="KW-0479">Metal-binding</keyword>
<dbReference type="AlphaFoldDB" id="A0A0F7SS74"/>
<feature type="binding site" evidence="1">
    <location>
        <position position="128"/>
    </location>
    <ligand>
        <name>Zn(2+)</name>
        <dbReference type="ChEBI" id="CHEBI:29105"/>
    </ligand>
</feature>
<reference evidence="3" key="1">
    <citation type="submission" date="2014-08" db="EMBL/GenBank/DDBJ databases">
        <authorList>
            <person name="Sharma Rahul"/>
            <person name="Thines Marco"/>
        </authorList>
    </citation>
    <scope>NUCLEOTIDE SEQUENCE</scope>
</reference>
<organism evidence="3">
    <name type="scientific">Phaffia rhodozyma</name>
    <name type="common">Yeast</name>
    <name type="synonym">Xanthophyllomyces dendrorhous</name>
    <dbReference type="NCBI Taxonomy" id="264483"/>
    <lineage>
        <taxon>Eukaryota</taxon>
        <taxon>Fungi</taxon>
        <taxon>Dikarya</taxon>
        <taxon>Basidiomycota</taxon>
        <taxon>Agaricomycotina</taxon>
        <taxon>Tremellomycetes</taxon>
        <taxon>Cystofilobasidiales</taxon>
        <taxon>Mrakiaceae</taxon>
        <taxon>Phaffia</taxon>
    </lineage>
</organism>
<sequence>MILPSPTGSSKRSLVQKKTPSSTVVAELPIQSVFSFRLRPGSSIAETEIYPETVDLDNFDGLFQLSEYLEARVRRGDPARDLVVEPCSEPTEPGDDAVSADKDMWLYVHILRLPKDLTTLVTSLLETCRSDSCPQMKAGEWQYMCAAHSSAKSCAATSYMTHTLDQACQLLTSPKLFPSRLSIPQTSLNPLRQTARRLSRIFSHAYHHHREVFEYAEAETSLYERFILLSERYNLVPRTDLAIPSDRFLSSRNLPSTSSSLSSPSNSLGESSYKTSQSAHSSKTRGVSGQISTDRMGQFNQDSRGSDNDDDDENVFSRGPRSLERDRSTTGGRGRAPRGKIIDFEIGRGTGSESESESDEDDTEEDRREEDVLDGEKLRASIGLENQLSIPSKLSVPASSPMPSSSPSKPISTHKPRRIKPKSTKLPTARSTI</sequence>
<dbReference type="SMART" id="SM01388">
    <property type="entry name" value="Mob1_phocein"/>
    <property type="match status" value="1"/>
</dbReference>
<proteinExistence type="predicted"/>
<feature type="compositionally biased region" description="Low complexity" evidence="2">
    <location>
        <begin position="395"/>
        <end position="411"/>
    </location>
</feature>
<evidence type="ECO:0000313" key="3">
    <source>
        <dbReference type="EMBL" id="CED84306.1"/>
    </source>
</evidence>
<feature type="compositionally biased region" description="Basic residues" evidence="2">
    <location>
        <begin position="412"/>
        <end position="423"/>
    </location>
</feature>
<dbReference type="InterPro" id="IPR005301">
    <property type="entry name" value="MOB_kinase_act_fam"/>
</dbReference>
<dbReference type="PANTHER" id="PTHR22599">
    <property type="entry name" value="MPS ONE BINDER KINASE ACTIVATOR-LIKE MOB"/>
    <property type="match status" value="1"/>
</dbReference>
<name>A0A0F7SS74_PHARH</name>
<dbReference type="Gene3D" id="1.20.140.30">
    <property type="entry name" value="MOB kinase activator"/>
    <property type="match status" value="1"/>
</dbReference>
<feature type="compositionally biased region" description="Basic and acidic residues" evidence="2">
    <location>
        <begin position="365"/>
        <end position="379"/>
    </location>
</feature>
<dbReference type="Pfam" id="PF03637">
    <property type="entry name" value="Mob1_phocein"/>
    <property type="match status" value="1"/>
</dbReference>
<keyword evidence="1" id="KW-0862">Zinc</keyword>
<feature type="binding site" evidence="1">
    <location>
        <position position="204"/>
    </location>
    <ligand>
        <name>Zn(2+)</name>
        <dbReference type="ChEBI" id="CHEBI:29105"/>
    </ligand>
</feature>
<dbReference type="SUPFAM" id="SSF101152">
    <property type="entry name" value="Mob1/phocein"/>
    <property type="match status" value="1"/>
</dbReference>